<proteinExistence type="predicted"/>
<comment type="caution">
    <text evidence="1">The sequence shown here is derived from an EMBL/GenBank/DDBJ whole genome shotgun (WGS) entry which is preliminary data.</text>
</comment>
<reference evidence="1 2" key="1">
    <citation type="submission" date="2024-01" db="EMBL/GenBank/DDBJ databases">
        <title>The genomes of 5 underutilized Papilionoideae crops provide insights into root nodulation and disease resistanc.</title>
        <authorList>
            <person name="Jiang F."/>
        </authorList>
    </citation>
    <scope>NUCLEOTIDE SEQUENCE [LARGE SCALE GENOMIC DNA]</scope>
    <source>
        <strain evidence="1">DUOXIRENSHENG_FW03</strain>
        <tissue evidence="1">Leaves</tissue>
    </source>
</reference>
<organism evidence="1 2">
    <name type="scientific">Psophocarpus tetragonolobus</name>
    <name type="common">Winged bean</name>
    <name type="synonym">Dolichos tetragonolobus</name>
    <dbReference type="NCBI Taxonomy" id="3891"/>
    <lineage>
        <taxon>Eukaryota</taxon>
        <taxon>Viridiplantae</taxon>
        <taxon>Streptophyta</taxon>
        <taxon>Embryophyta</taxon>
        <taxon>Tracheophyta</taxon>
        <taxon>Spermatophyta</taxon>
        <taxon>Magnoliopsida</taxon>
        <taxon>eudicotyledons</taxon>
        <taxon>Gunneridae</taxon>
        <taxon>Pentapetalae</taxon>
        <taxon>rosids</taxon>
        <taxon>fabids</taxon>
        <taxon>Fabales</taxon>
        <taxon>Fabaceae</taxon>
        <taxon>Papilionoideae</taxon>
        <taxon>50 kb inversion clade</taxon>
        <taxon>NPAAA clade</taxon>
        <taxon>indigoferoid/millettioid clade</taxon>
        <taxon>Phaseoleae</taxon>
        <taxon>Psophocarpus</taxon>
    </lineage>
</organism>
<dbReference type="Proteomes" id="UP001386955">
    <property type="component" value="Unassembled WGS sequence"/>
</dbReference>
<accession>A0AAN9S1U3</accession>
<name>A0AAN9S1U3_PSOTE</name>
<dbReference type="AlphaFoldDB" id="A0AAN9S1U3"/>
<evidence type="ECO:0000313" key="2">
    <source>
        <dbReference type="Proteomes" id="UP001386955"/>
    </source>
</evidence>
<protein>
    <submittedName>
        <fullName evidence="1">Uncharacterized protein</fullName>
    </submittedName>
</protein>
<dbReference type="EMBL" id="JAYMYS010000007">
    <property type="protein sequence ID" value="KAK7387382.1"/>
    <property type="molecule type" value="Genomic_DNA"/>
</dbReference>
<evidence type="ECO:0000313" key="1">
    <source>
        <dbReference type="EMBL" id="KAK7387382.1"/>
    </source>
</evidence>
<sequence length="117" mass="13165">MPVQAIVEVSSDWSVTVVNFSVSGNAARFGDGGGVCMVREAKGFNEGNDNFYRHVQFLGRLLHRHFLSLRGFSIGRNHKRFVQYRGSGHVLRAGLLPQTRYLHVRIEFRGDAETSSQ</sequence>
<keyword evidence="2" id="KW-1185">Reference proteome</keyword>
<gene>
    <name evidence="1" type="ORF">VNO78_28148</name>
</gene>